<dbReference type="SMART" id="SM00343">
    <property type="entry name" value="ZnF_C2HC"/>
    <property type="match status" value="9"/>
</dbReference>
<dbReference type="PROSITE" id="PS50158">
    <property type="entry name" value="ZF_CCHC"/>
    <property type="match status" value="6"/>
</dbReference>
<dbReference type="GO" id="GO:0003690">
    <property type="term" value="F:double-stranded DNA binding"/>
    <property type="evidence" value="ECO:0007669"/>
    <property type="project" value="InterPro"/>
</dbReference>
<dbReference type="SUPFAM" id="SSF57756">
    <property type="entry name" value="Retrovirus zinc finger-like domains"/>
    <property type="match status" value="4"/>
</dbReference>
<dbReference type="InterPro" id="IPR001878">
    <property type="entry name" value="Znf_CCHC"/>
</dbReference>
<dbReference type="GO" id="GO:0002218">
    <property type="term" value="P:activation of innate immune response"/>
    <property type="evidence" value="ECO:0007669"/>
    <property type="project" value="InterPro"/>
</dbReference>
<dbReference type="CDD" id="cd18722">
    <property type="entry name" value="PIN_NicB-like"/>
    <property type="match status" value="1"/>
</dbReference>
<feature type="domain" description="CCHC-type" evidence="3">
    <location>
        <begin position="117"/>
        <end position="130"/>
    </location>
</feature>
<dbReference type="Gene3D" id="4.10.60.10">
    <property type="entry name" value="Zinc finger, CCHC-type"/>
    <property type="match status" value="4"/>
</dbReference>
<dbReference type="EMBL" id="HE575324">
    <property type="protein sequence ID" value="CCC95526.1"/>
    <property type="molecule type" value="Genomic_DNA"/>
</dbReference>
<feature type="domain" description="CCHC-type" evidence="3">
    <location>
        <begin position="158"/>
        <end position="173"/>
    </location>
</feature>
<sequence>MKGSLTVACSNCLAEDHFFQNCPLVKCLVCGETGHSRDDCTNAKKRPRSGEEEEASVCRGCGSSRHSQSSCPVRARSMECFQCHQKGHTMPTCPQTRCYNCGNFGHSSQRCLSRPLCFHCSAPGHRSTDCQLKTRGRVCYRCKEPGHEMADCSLTALCFTCHQAGHVAARCPEGLCSRCNARGHTAAACTRFLCSSCGGDHPVAVCKRSQQTNAAGREENVPTDSLSHSEGDDGELPSHAVPAPCRKDDIVPPYVLSGVKHDGRVGVIIDGGYFERILKGHEYRDEGHYRCCVEALKYTLDFIGDIFQKVSVAYWFDTDPAAFAEYLENSVPLFHREKAFRENNLRKRLLLDEMNGGGKLSNVVTRFVGRMKRQKGYTPDGLGYVWVQSGVDVAMATCVIDTFIRRQFDQVVLLCGDSDVYPAVQFCHRQRCVSQSLEGLSPVRMCGSSSSMSSLYGQDQDLCDFLPRILLDAPQHTEGDRTIDFPPHAAFL</sequence>
<feature type="domain" description="CCHC-type" evidence="3">
    <location>
        <begin position="139"/>
        <end position="152"/>
    </location>
</feature>
<feature type="region of interest" description="Disordered" evidence="2">
    <location>
        <begin position="215"/>
        <end position="245"/>
    </location>
</feature>
<dbReference type="InterPro" id="IPR036875">
    <property type="entry name" value="Znf_CCHC_sf"/>
</dbReference>
<evidence type="ECO:0000259" key="3">
    <source>
        <dbReference type="PROSITE" id="PS50158"/>
    </source>
</evidence>
<keyword evidence="1" id="KW-0862">Zinc</keyword>
<dbReference type="GO" id="GO:0003723">
    <property type="term" value="F:RNA binding"/>
    <property type="evidence" value="ECO:0007669"/>
    <property type="project" value="InterPro"/>
</dbReference>
<evidence type="ECO:0000313" key="4">
    <source>
        <dbReference type="EMBL" id="CCC95526.1"/>
    </source>
</evidence>
<dbReference type="AlphaFoldDB" id="G0V1K5"/>
<evidence type="ECO:0000256" key="1">
    <source>
        <dbReference type="PROSITE-ProRule" id="PRU00047"/>
    </source>
</evidence>
<feature type="domain" description="CCHC-type" evidence="3">
    <location>
        <begin position="97"/>
        <end position="111"/>
    </location>
</feature>
<organism evidence="4">
    <name type="scientific">Trypanosoma congolense (strain IL3000)</name>
    <dbReference type="NCBI Taxonomy" id="1068625"/>
    <lineage>
        <taxon>Eukaryota</taxon>
        <taxon>Discoba</taxon>
        <taxon>Euglenozoa</taxon>
        <taxon>Kinetoplastea</taxon>
        <taxon>Metakinetoplastina</taxon>
        <taxon>Trypanosomatida</taxon>
        <taxon>Trypanosomatidae</taxon>
        <taxon>Trypanosoma</taxon>
        <taxon>Nannomonas</taxon>
    </lineage>
</organism>
<dbReference type="GO" id="GO:0008270">
    <property type="term" value="F:zinc ion binding"/>
    <property type="evidence" value="ECO:0007669"/>
    <property type="project" value="UniProtKB-KW"/>
</dbReference>
<gene>
    <name evidence="4" type="ORF">TCIL3000_11_9980</name>
</gene>
<dbReference type="PANTHER" id="PTHR22639">
    <property type="entry name" value="GAG-RELATED PROTEIN"/>
    <property type="match status" value="1"/>
</dbReference>
<dbReference type="InterPro" id="IPR042509">
    <property type="entry name" value="ZCCHC3"/>
</dbReference>
<evidence type="ECO:0000256" key="2">
    <source>
        <dbReference type="SAM" id="MobiDB-lite"/>
    </source>
</evidence>
<feature type="domain" description="CCHC-type" evidence="3">
    <location>
        <begin position="26"/>
        <end position="42"/>
    </location>
</feature>
<feature type="domain" description="CCHC-type" evidence="3">
    <location>
        <begin position="80"/>
        <end position="95"/>
    </location>
</feature>
<dbReference type="Pfam" id="PF00098">
    <property type="entry name" value="zf-CCHC"/>
    <property type="match status" value="2"/>
</dbReference>
<dbReference type="Gene3D" id="3.40.50.1010">
    <property type="entry name" value="5'-nuclease"/>
    <property type="match status" value="1"/>
</dbReference>
<reference evidence="4" key="1">
    <citation type="journal article" date="2012" name="Proc. Natl. Acad. Sci. U.S.A.">
        <title>Antigenic diversity is generated by distinct evolutionary mechanisms in African trypanosome species.</title>
        <authorList>
            <person name="Jackson A.P."/>
            <person name="Berry A."/>
            <person name="Aslett M."/>
            <person name="Allison H.C."/>
            <person name="Burton P."/>
            <person name="Vavrova-Anderson J."/>
            <person name="Brown R."/>
            <person name="Browne H."/>
            <person name="Corton N."/>
            <person name="Hauser H."/>
            <person name="Gamble J."/>
            <person name="Gilderthorp R."/>
            <person name="Marcello L."/>
            <person name="McQuillan J."/>
            <person name="Otto T.D."/>
            <person name="Quail M.A."/>
            <person name="Sanders M.J."/>
            <person name="van Tonder A."/>
            <person name="Ginger M.L."/>
            <person name="Field M.C."/>
            <person name="Barry J.D."/>
            <person name="Hertz-Fowler C."/>
            <person name="Berriman M."/>
        </authorList>
    </citation>
    <scope>NUCLEOTIDE SEQUENCE</scope>
    <source>
        <strain evidence="4">IL3000</strain>
    </source>
</reference>
<keyword evidence="1" id="KW-0479">Metal-binding</keyword>
<dbReference type="PANTHER" id="PTHR22639:SF3">
    <property type="entry name" value="ZINC FINGER CCHC DOMAIN-CONTAINING PROTEIN 3"/>
    <property type="match status" value="1"/>
</dbReference>
<keyword evidence="1" id="KW-0863">Zinc-finger</keyword>
<proteinExistence type="predicted"/>
<dbReference type="VEuPathDB" id="TriTrypDB:TcIL3000.11.9980"/>
<accession>G0V1K5</accession>
<protein>
    <submittedName>
        <fullName evidence="4">Uncharacterized protein TCIL3000_11_9980</fullName>
    </submittedName>
</protein>
<name>G0V1K5_TRYCI</name>